<evidence type="ECO:0000313" key="2">
    <source>
        <dbReference type="EMBL" id="PWK86356.1"/>
    </source>
</evidence>
<comment type="caution">
    <text evidence="2">The sequence shown here is derived from an EMBL/GenBank/DDBJ whole genome shotgun (WGS) entry which is preliminary data.</text>
</comment>
<evidence type="ECO:0000313" key="3">
    <source>
        <dbReference type="Proteomes" id="UP000246005"/>
    </source>
</evidence>
<dbReference type="Proteomes" id="UP000246005">
    <property type="component" value="Unassembled WGS sequence"/>
</dbReference>
<proteinExistence type="predicted"/>
<gene>
    <name evidence="2" type="ORF">C8D88_105399</name>
</gene>
<reference evidence="2 3" key="1">
    <citation type="submission" date="2018-05" db="EMBL/GenBank/DDBJ databases">
        <title>Genomic Encyclopedia of Type Strains, Phase IV (KMG-IV): sequencing the most valuable type-strain genomes for metagenomic binning, comparative biology and taxonomic classification.</title>
        <authorList>
            <person name="Goeker M."/>
        </authorList>
    </citation>
    <scope>NUCLEOTIDE SEQUENCE [LARGE SCALE GENOMIC DNA]</scope>
    <source>
        <strain evidence="2 3">DSM 45480</strain>
    </source>
</reference>
<dbReference type="RefSeq" id="WP_109637715.1">
    <property type="nucleotide sequence ID" value="NZ_QGHB01000005.1"/>
</dbReference>
<accession>A0A316I083</accession>
<evidence type="ECO:0000256" key="1">
    <source>
        <dbReference type="SAM" id="MobiDB-lite"/>
    </source>
</evidence>
<dbReference type="EMBL" id="QGHB01000005">
    <property type="protein sequence ID" value="PWK86356.1"/>
    <property type="molecule type" value="Genomic_DNA"/>
</dbReference>
<sequence length="114" mass="11630">MRKFRTTIHALIGSIVVIGGLAVVTPAAQAITIPVACSENALVAAVNLANSTATADTLVLVSGCTYGLTPPHGGLANTDTLPAQHRPQRSPEARSPATRRCCAAAAFTTVSEAH</sequence>
<dbReference type="AlphaFoldDB" id="A0A316I083"/>
<protein>
    <submittedName>
        <fullName evidence="2">Uncharacterized protein</fullName>
    </submittedName>
</protein>
<feature type="region of interest" description="Disordered" evidence="1">
    <location>
        <begin position="75"/>
        <end position="99"/>
    </location>
</feature>
<name>A0A316I083_9PSEU</name>
<organism evidence="2 3">
    <name type="scientific">Lentzea atacamensis</name>
    <dbReference type="NCBI Taxonomy" id="531938"/>
    <lineage>
        <taxon>Bacteria</taxon>
        <taxon>Bacillati</taxon>
        <taxon>Actinomycetota</taxon>
        <taxon>Actinomycetes</taxon>
        <taxon>Pseudonocardiales</taxon>
        <taxon>Pseudonocardiaceae</taxon>
        <taxon>Lentzea</taxon>
    </lineage>
</organism>